<protein>
    <submittedName>
        <fullName evidence="2">Uncharacterized protein</fullName>
    </submittedName>
</protein>
<evidence type="ECO:0000313" key="2">
    <source>
        <dbReference type="EMBL" id="GGF18053.1"/>
    </source>
</evidence>
<comment type="caution">
    <text evidence="2">The sequence shown here is derived from an EMBL/GenBank/DDBJ whole genome shotgun (WGS) entry which is preliminary data.</text>
</comment>
<keyword evidence="3" id="KW-1185">Reference proteome</keyword>
<dbReference type="AlphaFoldDB" id="A0A917B2W9"/>
<organism evidence="2 3">
    <name type="scientific">Halobacillus andaensis</name>
    <dbReference type="NCBI Taxonomy" id="1176239"/>
    <lineage>
        <taxon>Bacteria</taxon>
        <taxon>Bacillati</taxon>
        <taxon>Bacillota</taxon>
        <taxon>Bacilli</taxon>
        <taxon>Bacillales</taxon>
        <taxon>Bacillaceae</taxon>
        <taxon>Halobacillus</taxon>
    </lineage>
</organism>
<dbReference type="RefSeq" id="WP_188376982.1">
    <property type="nucleotide sequence ID" value="NZ_BMEL01000002.1"/>
</dbReference>
<gene>
    <name evidence="2" type="ORF">GCM10010954_16040</name>
</gene>
<proteinExistence type="predicted"/>
<name>A0A917B2W9_HALAA</name>
<dbReference type="Proteomes" id="UP000660110">
    <property type="component" value="Unassembled WGS sequence"/>
</dbReference>
<keyword evidence="1" id="KW-0472">Membrane</keyword>
<evidence type="ECO:0000256" key="1">
    <source>
        <dbReference type="SAM" id="Phobius"/>
    </source>
</evidence>
<accession>A0A917B2W9</accession>
<reference evidence="2" key="2">
    <citation type="submission" date="2020-09" db="EMBL/GenBank/DDBJ databases">
        <authorList>
            <person name="Sun Q."/>
            <person name="Zhou Y."/>
        </authorList>
    </citation>
    <scope>NUCLEOTIDE SEQUENCE</scope>
    <source>
        <strain evidence="2">CGMCC 1.12153</strain>
    </source>
</reference>
<evidence type="ECO:0000313" key="3">
    <source>
        <dbReference type="Proteomes" id="UP000660110"/>
    </source>
</evidence>
<reference evidence="2" key="1">
    <citation type="journal article" date="2014" name="Int. J. Syst. Evol. Microbiol.">
        <title>Complete genome sequence of Corynebacterium casei LMG S-19264T (=DSM 44701T), isolated from a smear-ripened cheese.</title>
        <authorList>
            <consortium name="US DOE Joint Genome Institute (JGI-PGF)"/>
            <person name="Walter F."/>
            <person name="Albersmeier A."/>
            <person name="Kalinowski J."/>
            <person name="Ruckert C."/>
        </authorList>
    </citation>
    <scope>NUCLEOTIDE SEQUENCE</scope>
    <source>
        <strain evidence="2">CGMCC 1.12153</strain>
    </source>
</reference>
<dbReference type="EMBL" id="BMEL01000002">
    <property type="protein sequence ID" value="GGF18053.1"/>
    <property type="molecule type" value="Genomic_DNA"/>
</dbReference>
<feature type="transmembrane region" description="Helical" evidence="1">
    <location>
        <begin position="35"/>
        <end position="54"/>
    </location>
</feature>
<sequence>MEAVLNNIQITLLGWFYALKNQLEEKHHDVVENKWIIWVVVLIAVIGGIGYAYYCTSKGYSFSGQVRWNWPRVWDIGIGCTPN</sequence>
<keyword evidence="1" id="KW-0812">Transmembrane</keyword>
<keyword evidence="1" id="KW-1133">Transmembrane helix</keyword>